<dbReference type="AlphaFoldDB" id="A0AAV7C384"/>
<evidence type="ECO:0000313" key="2">
    <source>
        <dbReference type="EMBL" id="KAG8579399.1"/>
    </source>
</evidence>
<dbReference type="Proteomes" id="UP000824782">
    <property type="component" value="Unassembled WGS sequence"/>
</dbReference>
<sequence length="82" mass="9117">MNPLRPPFSPLPYTAILIRGDYLLSILLDTADEAFHLSGREPRLRSTSLKQQHLHHHSQPSPPLILHPPCTIHPLSTSAGIV</sequence>
<evidence type="ECO:0000313" key="3">
    <source>
        <dbReference type="Proteomes" id="UP000824782"/>
    </source>
</evidence>
<keyword evidence="3" id="KW-1185">Reference proteome</keyword>
<comment type="caution">
    <text evidence="2">The sequence shown here is derived from an EMBL/GenBank/DDBJ whole genome shotgun (WGS) entry which is preliminary data.</text>
</comment>
<protein>
    <submittedName>
        <fullName evidence="2">Uncharacterized protein</fullName>
    </submittedName>
</protein>
<dbReference type="EMBL" id="WNYA01000004">
    <property type="protein sequence ID" value="KAG8579399.1"/>
    <property type="molecule type" value="Genomic_DNA"/>
</dbReference>
<organism evidence="2 3">
    <name type="scientific">Engystomops pustulosus</name>
    <name type="common">Tungara frog</name>
    <name type="synonym">Physalaemus pustulosus</name>
    <dbReference type="NCBI Taxonomy" id="76066"/>
    <lineage>
        <taxon>Eukaryota</taxon>
        <taxon>Metazoa</taxon>
        <taxon>Chordata</taxon>
        <taxon>Craniata</taxon>
        <taxon>Vertebrata</taxon>
        <taxon>Euteleostomi</taxon>
        <taxon>Amphibia</taxon>
        <taxon>Batrachia</taxon>
        <taxon>Anura</taxon>
        <taxon>Neobatrachia</taxon>
        <taxon>Hyloidea</taxon>
        <taxon>Leptodactylidae</taxon>
        <taxon>Leiuperinae</taxon>
        <taxon>Engystomops</taxon>
    </lineage>
</organism>
<evidence type="ECO:0000256" key="1">
    <source>
        <dbReference type="SAM" id="MobiDB-lite"/>
    </source>
</evidence>
<proteinExistence type="predicted"/>
<reference evidence="2" key="1">
    <citation type="thesis" date="2020" institute="ProQuest LLC" country="789 East Eisenhower Parkway, Ann Arbor, MI, USA">
        <title>Comparative Genomics and Chromosome Evolution.</title>
        <authorList>
            <person name="Mudd A.B."/>
        </authorList>
    </citation>
    <scope>NUCLEOTIDE SEQUENCE</scope>
    <source>
        <strain evidence="2">237g6f4</strain>
        <tissue evidence="2">Blood</tissue>
    </source>
</reference>
<feature type="region of interest" description="Disordered" evidence="1">
    <location>
        <begin position="46"/>
        <end position="68"/>
    </location>
</feature>
<accession>A0AAV7C384</accession>
<name>A0AAV7C384_ENGPU</name>
<gene>
    <name evidence="2" type="ORF">GDO81_010867</name>
</gene>